<dbReference type="EMBL" id="DRLD01000033">
    <property type="protein sequence ID" value="HED09301.1"/>
    <property type="molecule type" value="Genomic_DNA"/>
</dbReference>
<proteinExistence type="predicted"/>
<name>A0A7V1PTZ3_CALAY</name>
<dbReference type="Proteomes" id="UP000886005">
    <property type="component" value="Unassembled WGS sequence"/>
</dbReference>
<sequence length="195" mass="22455">MQQLSIPIPPVFKQKFNGKAFSHCLVCEKELIASGAHYLIEKAVRRYKDYNSEDIVFEYAICTDCHQQMLVHYSEESLEAMRLFFAEHVDFRLRQDTMRDMAEKDAFDTGDWIRNCLVKGTPIENLDEYQMGCECIGDRMIISSMPYIIGGPAIDELTMQLSNETIDQMRGLMDKFLGLPPDLRKLLNDSGILIL</sequence>
<organism evidence="1">
    <name type="scientific">Caldithrix abyssi</name>
    <dbReference type="NCBI Taxonomy" id="187145"/>
    <lineage>
        <taxon>Bacteria</taxon>
        <taxon>Pseudomonadati</taxon>
        <taxon>Calditrichota</taxon>
        <taxon>Calditrichia</taxon>
        <taxon>Calditrichales</taxon>
        <taxon>Calditrichaceae</taxon>
        <taxon>Caldithrix</taxon>
    </lineage>
</organism>
<gene>
    <name evidence="1" type="ORF">ENJ10_01300</name>
</gene>
<protein>
    <submittedName>
        <fullName evidence="1">Uncharacterized protein</fullName>
    </submittedName>
</protein>
<accession>A0A7V1PTZ3</accession>
<dbReference type="AlphaFoldDB" id="A0A7V1PTZ3"/>
<evidence type="ECO:0000313" key="1">
    <source>
        <dbReference type="EMBL" id="HED09301.1"/>
    </source>
</evidence>
<reference evidence="1" key="1">
    <citation type="journal article" date="2020" name="mSystems">
        <title>Genome- and Community-Level Interaction Insights into Carbon Utilization and Element Cycling Functions of Hydrothermarchaeota in Hydrothermal Sediment.</title>
        <authorList>
            <person name="Zhou Z."/>
            <person name="Liu Y."/>
            <person name="Xu W."/>
            <person name="Pan J."/>
            <person name="Luo Z.H."/>
            <person name="Li M."/>
        </authorList>
    </citation>
    <scope>NUCLEOTIDE SEQUENCE [LARGE SCALE GENOMIC DNA]</scope>
    <source>
        <strain evidence="1">HyVt-456</strain>
    </source>
</reference>
<comment type="caution">
    <text evidence="1">The sequence shown here is derived from an EMBL/GenBank/DDBJ whole genome shotgun (WGS) entry which is preliminary data.</text>
</comment>